<reference evidence="1" key="1">
    <citation type="journal article" date="2015" name="Nature">
        <title>Complex archaea that bridge the gap between prokaryotes and eukaryotes.</title>
        <authorList>
            <person name="Spang A."/>
            <person name="Saw J.H."/>
            <person name="Jorgensen S.L."/>
            <person name="Zaremba-Niedzwiedzka K."/>
            <person name="Martijn J."/>
            <person name="Lind A.E."/>
            <person name="van Eijk R."/>
            <person name="Schleper C."/>
            <person name="Guy L."/>
            <person name="Ettema T.J."/>
        </authorList>
    </citation>
    <scope>NUCLEOTIDE SEQUENCE</scope>
</reference>
<dbReference type="EMBL" id="LAZR01061169">
    <property type="protein sequence ID" value="KKK64126.1"/>
    <property type="molecule type" value="Genomic_DNA"/>
</dbReference>
<dbReference type="AlphaFoldDB" id="A0A0F8ZVX4"/>
<accession>A0A0F8ZVX4</accession>
<comment type="caution">
    <text evidence="1">The sequence shown here is derived from an EMBL/GenBank/DDBJ whole genome shotgun (WGS) entry which is preliminary data.</text>
</comment>
<sequence>MAELQSENLTDLEFDFLSRLAGSSRPISFSSFRHSEERDLLGSEVLGTLASLQRRRLVKSDGSDFEFYLLTKRGENFVLREKLV</sequence>
<proteinExistence type="predicted"/>
<gene>
    <name evidence="1" type="ORF">LCGC14_2987370</name>
</gene>
<evidence type="ECO:0000313" key="1">
    <source>
        <dbReference type="EMBL" id="KKK64126.1"/>
    </source>
</evidence>
<protein>
    <submittedName>
        <fullName evidence="1">Uncharacterized protein</fullName>
    </submittedName>
</protein>
<name>A0A0F8ZVX4_9ZZZZ</name>
<organism evidence="1">
    <name type="scientific">marine sediment metagenome</name>
    <dbReference type="NCBI Taxonomy" id="412755"/>
    <lineage>
        <taxon>unclassified sequences</taxon>
        <taxon>metagenomes</taxon>
        <taxon>ecological metagenomes</taxon>
    </lineage>
</organism>